<organism evidence="5">
    <name type="scientific">Anisakis simplex</name>
    <name type="common">Herring worm</name>
    <dbReference type="NCBI Taxonomy" id="6269"/>
    <lineage>
        <taxon>Eukaryota</taxon>
        <taxon>Metazoa</taxon>
        <taxon>Ecdysozoa</taxon>
        <taxon>Nematoda</taxon>
        <taxon>Chromadorea</taxon>
        <taxon>Rhabditida</taxon>
        <taxon>Spirurina</taxon>
        <taxon>Ascaridomorpha</taxon>
        <taxon>Ascaridoidea</taxon>
        <taxon>Anisakidae</taxon>
        <taxon>Anisakis</taxon>
        <taxon>Anisakis simplex complex</taxon>
    </lineage>
</organism>
<evidence type="ECO:0000256" key="2">
    <source>
        <dbReference type="SAM" id="Phobius"/>
    </source>
</evidence>
<feature type="transmembrane region" description="Helical" evidence="2">
    <location>
        <begin position="36"/>
        <end position="59"/>
    </location>
</feature>
<name>A0A0M3KAF0_ANISI</name>
<keyword evidence="2" id="KW-1133">Transmembrane helix</keyword>
<proteinExistence type="inferred from homology"/>
<dbReference type="InterPro" id="IPR004151">
    <property type="entry name" value="7TM_GPCR_serpentine_rcpt_Sre"/>
</dbReference>
<keyword evidence="4" id="KW-1185">Reference proteome</keyword>
<dbReference type="WBParaSite" id="ASIM_0001794601-mRNA-1">
    <property type="protein sequence ID" value="ASIM_0001794601-mRNA-1"/>
    <property type="gene ID" value="ASIM_0001794601"/>
</dbReference>
<sequence length="203" mass="23642">MVYAGTNTLTDMGLVQIFDYEMEYCNYQISGLITSISLTISVVVSYVIALVVFLVLPMVSHCLYERHIRMVNTTNAKHTLSARYQLSTNVSDAKLLNKIVLFMCITSLTSLSLFSLSNYINGAYSARVIYEFFNLSITLQPMILCFVMFRSKDRLHRELCRMLCCIKKKRIDFIPKAVDGRVLVIPVKDERRLYFDMYDRYWR</sequence>
<accession>A0A0M3KAF0</accession>
<feature type="transmembrane region" description="Helical" evidence="2">
    <location>
        <begin position="99"/>
        <end position="120"/>
    </location>
</feature>
<evidence type="ECO:0000313" key="5">
    <source>
        <dbReference type="WBParaSite" id="ASIM_0001794601-mRNA-1"/>
    </source>
</evidence>
<reference evidence="5" key="1">
    <citation type="submission" date="2017-02" db="UniProtKB">
        <authorList>
            <consortium name="WormBaseParasite"/>
        </authorList>
    </citation>
    <scope>IDENTIFICATION</scope>
</reference>
<dbReference type="AlphaFoldDB" id="A0A0M3KAF0"/>
<dbReference type="OrthoDB" id="5793391at2759"/>
<protein>
    <submittedName>
        <fullName evidence="5">G_PROTEIN_RECEP_F1_2 domain-containing protein</fullName>
    </submittedName>
</protein>
<reference evidence="3 4" key="2">
    <citation type="submission" date="2018-11" db="EMBL/GenBank/DDBJ databases">
        <authorList>
            <consortium name="Pathogen Informatics"/>
        </authorList>
    </citation>
    <scope>NUCLEOTIDE SEQUENCE [LARGE SCALE GENOMIC DNA]</scope>
</reference>
<feature type="transmembrane region" description="Helical" evidence="2">
    <location>
        <begin position="132"/>
        <end position="149"/>
    </location>
</feature>
<evidence type="ECO:0000313" key="4">
    <source>
        <dbReference type="Proteomes" id="UP000267096"/>
    </source>
</evidence>
<dbReference type="EMBL" id="UYRR01034026">
    <property type="protein sequence ID" value="VDK60173.1"/>
    <property type="molecule type" value="Genomic_DNA"/>
</dbReference>
<comment type="similarity">
    <text evidence="1">Belongs to the nematode receptor-like protein sre family.</text>
</comment>
<dbReference type="GO" id="GO:0016020">
    <property type="term" value="C:membrane"/>
    <property type="evidence" value="ECO:0007669"/>
    <property type="project" value="InterPro"/>
</dbReference>
<keyword evidence="2" id="KW-0472">Membrane</keyword>
<dbReference type="Proteomes" id="UP000267096">
    <property type="component" value="Unassembled WGS sequence"/>
</dbReference>
<evidence type="ECO:0000256" key="1">
    <source>
        <dbReference type="ARBA" id="ARBA00006803"/>
    </source>
</evidence>
<dbReference type="GO" id="GO:0007606">
    <property type="term" value="P:sensory perception of chemical stimulus"/>
    <property type="evidence" value="ECO:0007669"/>
    <property type="project" value="InterPro"/>
</dbReference>
<dbReference type="Pfam" id="PF03125">
    <property type="entry name" value="Sre"/>
    <property type="match status" value="1"/>
</dbReference>
<evidence type="ECO:0000313" key="3">
    <source>
        <dbReference type="EMBL" id="VDK60173.1"/>
    </source>
</evidence>
<gene>
    <name evidence="3" type="ORF">ASIM_LOCUS17348</name>
</gene>
<keyword evidence="2" id="KW-0812">Transmembrane</keyword>